<evidence type="ECO:0000256" key="2">
    <source>
        <dbReference type="ARBA" id="ARBA00005211"/>
    </source>
</evidence>
<comment type="caution">
    <text evidence="10">The sequence shown here is derived from an EMBL/GenBank/DDBJ whole genome shotgun (WGS) entry which is preliminary data.</text>
</comment>
<gene>
    <name evidence="10" type="ORF">HHL08_17855</name>
</gene>
<sequence>MTAISEIDTLIVDLPTIRPHVLAMATMHSQAIVLVRIRDADGVEGLGEGTTIGGMSYCEESPETIKLAIDQYIAPIIKACGSVSVQQAMRTVNLSVAGCHIAKCAVETALLDIAGKRLGVPVSELIGGGRVRDRLAVAWTLASGETGRDIEEAERVLDLRRHNIFKLKIGKRSVRDDVAHVAAIRRAVGDRASVRVDVNQHWDEAQTDLGMKLLEDVGCDLVEQPVAKGNLAAMVRLSAKHVIPLMADEALHGPADAFAIAAAGGARVFAVKIAQSGGLMPAYHVAAIAEAAGVGLYGGTMLEAGVGTAASAHLCASMPSLAWGTELFGSLLVKEDILAEPLRYSDFQLEVPKGPGLGIALDEDRVAFYRRDRVTPRLHAVAEGV</sequence>
<feature type="domain" description="Mandelate racemase/muconate lactonizing enzyme C-terminal" evidence="9">
    <location>
        <begin position="146"/>
        <end position="244"/>
    </location>
</feature>
<keyword evidence="5" id="KW-0058">Aromatic hydrocarbons catabolism</keyword>
<evidence type="ECO:0000313" key="11">
    <source>
        <dbReference type="Proteomes" id="UP000519023"/>
    </source>
</evidence>
<dbReference type="CDD" id="cd03318">
    <property type="entry name" value="MLE"/>
    <property type="match status" value="1"/>
</dbReference>
<keyword evidence="6" id="KW-0464">Manganese</keyword>
<dbReference type="PROSITE" id="PS00908">
    <property type="entry name" value="MR_MLE_1"/>
    <property type="match status" value="1"/>
</dbReference>
<comment type="similarity">
    <text evidence="3">Belongs to the mandelate racemase/muconate lactonizing enzyme family.</text>
</comment>
<evidence type="ECO:0000256" key="6">
    <source>
        <dbReference type="ARBA" id="ARBA00023211"/>
    </source>
</evidence>
<protein>
    <submittedName>
        <fullName evidence="10">Muconate cycloisomerase</fullName>
    </submittedName>
</protein>
<dbReference type="Pfam" id="PF02746">
    <property type="entry name" value="MR_MLE_N"/>
    <property type="match status" value="1"/>
</dbReference>
<feature type="active site" description="Proton acceptor" evidence="8">
    <location>
        <position position="168"/>
    </location>
</feature>
<dbReference type="SUPFAM" id="SSF54826">
    <property type="entry name" value="Enolase N-terminal domain-like"/>
    <property type="match status" value="1"/>
</dbReference>
<accession>A0A7X9WY09</accession>
<dbReference type="NCBIfam" id="TIGR02534">
    <property type="entry name" value="mucon_cyclo"/>
    <property type="match status" value="1"/>
</dbReference>
<evidence type="ECO:0000256" key="7">
    <source>
        <dbReference type="ARBA" id="ARBA00023235"/>
    </source>
</evidence>
<evidence type="ECO:0000259" key="9">
    <source>
        <dbReference type="SMART" id="SM00922"/>
    </source>
</evidence>
<keyword evidence="7 10" id="KW-0413">Isomerase</keyword>
<evidence type="ECO:0000256" key="3">
    <source>
        <dbReference type="ARBA" id="ARBA00008031"/>
    </source>
</evidence>
<feature type="active site" description="Proton donor" evidence="8">
    <location>
        <position position="326"/>
    </location>
</feature>
<keyword evidence="11" id="KW-1185">Reference proteome</keyword>
<dbReference type="SUPFAM" id="SSF51604">
    <property type="entry name" value="Enolase C-terminal domain-like"/>
    <property type="match status" value="1"/>
</dbReference>
<dbReference type="SFLD" id="SFLDG01258">
    <property type="entry name" value="(chloro)muconate_cycloisomeras"/>
    <property type="match status" value="1"/>
</dbReference>
<dbReference type="GO" id="GO:0016854">
    <property type="term" value="F:racemase and epimerase activity"/>
    <property type="evidence" value="ECO:0007669"/>
    <property type="project" value="UniProtKB-ARBA"/>
</dbReference>
<dbReference type="SMART" id="SM00922">
    <property type="entry name" value="MR_MLE"/>
    <property type="match status" value="1"/>
</dbReference>
<dbReference type="Proteomes" id="UP000519023">
    <property type="component" value="Unassembled WGS sequence"/>
</dbReference>
<dbReference type="InterPro" id="IPR018110">
    <property type="entry name" value="Mandel_Rmase/mucon_lact_enz_CS"/>
</dbReference>
<dbReference type="GO" id="GO:0000287">
    <property type="term" value="F:magnesium ion binding"/>
    <property type="evidence" value="ECO:0007669"/>
    <property type="project" value="UniProtKB-ARBA"/>
</dbReference>
<dbReference type="Gene3D" id="3.30.390.10">
    <property type="entry name" value="Enolase-like, N-terminal domain"/>
    <property type="match status" value="1"/>
</dbReference>
<evidence type="ECO:0000256" key="1">
    <source>
        <dbReference type="ARBA" id="ARBA00001936"/>
    </source>
</evidence>
<evidence type="ECO:0000256" key="4">
    <source>
        <dbReference type="ARBA" id="ARBA00022723"/>
    </source>
</evidence>
<dbReference type="EMBL" id="JABBFV010000015">
    <property type="protein sequence ID" value="NML11988.1"/>
    <property type="molecule type" value="Genomic_DNA"/>
</dbReference>
<dbReference type="InterPro" id="IPR036849">
    <property type="entry name" value="Enolase-like_C_sf"/>
</dbReference>
<dbReference type="InterPro" id="IPR013342">
    <property type="entry name" value="Mandelate_racemase_C"/>
</dbReference>
<proteinExistence type="inferred from homology"/>
<dbReference type="GO" id="GO:0018850">
    <property type="term" value="F:chloromuconate cycloisomerase activity"/>
    <property type="evidence" value="ECO:0007669"/>
    <property type="project" value="InterPro"/>
</dbReference>
<comment type="pathway">
    <text evidence="2">Aromatic compound metabolism.</text>
</comment>
<dbReference type="GO" id="GO:0009063">
    <property type="term" value="P:amino acid catabolic process"/>
    <property type="evidence" value="ECO:0007669"/>
    <property type="project" value="InterPro"/>
</dbReference>
<dbReference type="GO" id="GO:0018849">
    <property type="term" value="F:muconate cycloisomerase activity"/>
    <property type="evidence" value="ECO:0007669"/>
    <property type="project" value="InterPro"/>
</dbReference>
<dbReference type="AlphaFoldDB" id="A0A7X9WY09"/>
<dbReference type="InterPro" id="IPR029065">
    <property type="entry name" value="Enolase_C-like"/>
</dbReference>
<dbReference type="PANTHER" id="PTHR48073:SF2">
    <property type="entry name" value="O-SUCCINYLBENZOATE SYNTHASE"/>
    <property type="match status" value="1"/>
</dbReference>
<evidence type="ECO:0000256" key="8">
    <source>
        <dbReference type="PIRSR" id="PIRSR613370-1"/>
    </source>
</evidence>
<keyword evidence="4" id="KW-0479">Metal-binding</keyword>
<dbReference type="RefSeq" id="WP_169574403.1">
    <property type="nucleotide sequence ID" value="NZ_JABBFV010000015.1"/>
</dbReference>
<dbReference type="GO" id="GO:0006518">
    <property type="term" value="P:peptide metabolic process"/>
    <property type="evidence" value="ECO:0007669"/>
    <property type="project" value="UniProtKB-ARBA"/>
</dbReference>
<name>A0A7X9WY09_9SPHN</name>
<dbReference type="GO" id="GO:0030145">
    <property type="term" value="F:manganese ion binding"/>
    <property type="evidence" value="ECO:0007669"/>
    <property type="project" value="InterPro"/>
</dbReference>
<dbReference type="InterPro" id="IPR013341">
    <property type="entry name" value="Mandelate_racemase_N_dom"/>
</dbReference>
<organism evidence="10 11">
    <name type="scientific">Sphingobium psychrophilum</name>
    <dbReference type="NCBI Taxonomy" id="2728834"/>
    <lineage>
        <taxon>Bacteria</taxon>
        <taxon>Pseudomonadati</taxon>
        <taxon>Pseudomonadota</taxon>
        <taxon>Alphaproteobacteria</taxon>
        <taxon>Sphingomonadales</taxon>
        <taxon>Sphingomonadaceae</taxon>
        <taxon>Sphingobium</taxon>
    </lineage>
</organism>
<evidence type="ECO:0000256" key="5">
    <source>
        <dbReference type="ARBA" id="ARBA00022797"/>
    </source>
</evidence>
<dbReference type="SFLD" id="SFLDG00180">
    <property type="entry name" value="muconate_cycloisomerase"/>
    <property type="match status" value="1"/>
</dbReference>
<dbReference type="Pfam" id="PF13378">
    <property type="entry name" value="MR_MLE_C"/>
    <property type="match status" value="1"/>
</dbReference>
<evidence type="ECO:0000313" key="10">
    <source>
        <dbReference type="EMBL" id="NML11988.1"/>
    </source>
</evidence>
<reference evidence="10 11" key="1">
    <citation type="submission" date="2020-04" db="EMBL/GenBank/DDBJ databases">
        <title>Sphingobium sp. AR-3-1 isolated from Arctic soil.</title>
        <authorList>
            <person name="Dahal R.H."/>
            <person name="Chaudhary D.K."/>
        </authorList>
    </citation>
    <scope>NUCLEOTIDE SEQUENCE [LARGE SCALE GENOMIC DNA]</scope>
    <source>
        <strain evidence="10 11">AR-3-1</strain>
    </source>
</reference>
<dbReference type="InterPro" id="IPR013370">
    <property type="entry name" value="Chloromuconate_cycloisomerase"/>
</dbReference>
<dbReference type="Gene3D" id="3.20.20.120">
    <property type="entry name" value="Enolase-like C-terminal domain"/>
    <property type="match status" value="1"/>
</dbReference>
<comment type="cofactor">
    <cofactor evidence="1">
        <name>Mn(2+)</name>
        <dbReference type="ChEBI" id="CHEBI:29035"/>
    </cofactor>
</comment>
<dbReference type="InterPro" id="IPR029017">
    <property type="entry name" value="Enolase-like_N"/>
</dbReference>
<dbReference type="PANTHER" id="PTHR48073">
    <property type="entry name" value="O-SUCCINYLBENZOATE SYNTHASE-RELATED"/>
    <property type="match status" value="1"/>
</dbReference>
<dbReference type="SFLD" id="SFLDS00001">
    <property type="entry name" value="Enolase"/>
    <property type="match status" value="1"/>
</dbReference>